<gene>
    <name evidence="1" type="ORF">A3C16_05265</name>
</gene>
<comment type="caution">
    <text evidence="1">The sequence shown here is derived from an EMBL/GenBank/DDBJ whole genome shotgun (WGS) entry which is preliminary data.</text>
</comment>
<accession>A0A1G2KSX5</accession>
<evidence type="ECO:0008006" key="3">
    <source>
        <dbReference type="Google" id="ProtNLM"/>
    </source>
</evidence>
<dbReference type="Gene3D" id="3.90.70.10">
    <property type="entry name" value="Cysteine proteinases"/>
    <property type="match status" value="1"/>
</dbReference>
<evidence type="ECO:0000313" key="2">
    <source>
        <dbReference type="Proteomes" id="UP000177811"/>
    </source>
</evidence>
<organism evidence="1 2">
    <name type="scientific">Candidatus Sungbacteria bacterium RIFCSPHIGHO2_02_FULL_51_29</name>
    <dbReference type="NCBI Taxonomy" id="1802273"/>
    <lineage>
        <taxon>Bacteria</taxon>
        <taxon>Candidatus Sungiibacteriota</taxon>
    </lineage>
</organism>
<proteinExistence type="predicted"/>
<dbReference type="EMBL" id="MHQL01000060">
    <property type="protein sequence ID" value="OHA01551.1"/>
    <property type="molecule type" value="Genomic_DNA"/>
</dbReference>
<name>A0A1G2KSX5_9BACT</name>
<reference evidence="1 2" key="1">
    <citation type="journal article" date="2016" name="Nat. Commun.">
        <title>Thousands of microbial genomes shed light on interconnected biogeochemical processes in an aquifer system.</title>
        <authorList>
            <person name="Anantharaman K."/>
            <person name="Brown C.T."/>
            <person name="Hug L.A."/>
            <person name="Sharon I."/>
            <person name="Castelle C.J."/>
            <person name="Probst A.J."/>
            <person name="Thomas B.C."/>
            <person name="Singh A."/>
            <person name="Wilkins M.J."/>
            <person name="Karaoz U."/>
            <person name="Brodie E.L."/>
            <person name="Williams K.H."/>
            <person name="Hubbard S.S."/>
            <person name="Banfield J.F."/>
        </authorList>
    </citation>
    <scope>NUCLEOTIDE SEQUENCE [LARGE SCALE GENOMIC DNA]</scope>
</reference>
<evidence type="ECO:0000313" key="1">
    <source>
        <dbReference type="EMBL" id="OHA01551.1"/>
    </source>
</evidence>
<sequence length="182" mass="21099">MLLAYHGNRVPMRAVSKGVKTERGVGAHYEDAGVFLLRQGYTPILFANNIIHSKDHTLSFARMLRRLQAILDDETCRHVRALTRSLNTFVSKGGIFRPRRLSQWELIQILKERTPVLVTMRVRAETRRGWYYHAIIVTGYSRKYIYYLDPGAGPTKVRRCTFANERRHSDGDALYIPTRPRP</sequence>
<protein>
    <recommendedName>
        <fullName evidence="3">Peptidase C39-like domain-containing protein</fullName>
    </recommendedName>
</protein>
<dbReference type="Proteomes" id="UP000177811">
    <property type="component" value="Unassembled WGS sequence"/>
</dbReference>
<dbReference type="AlphaFoldDB" id="A0A1G2KSX5"/>